<evidence type="ECO:0000256" key="2">
    <source>
        <dbReference type="ARBA" id="ARBA00022801"/>
    </source>
</evidence>
<dbReference type="PANTHER" id="PTHR43540:SF10">
    <property type="entry name" value="ISOCHORISMATASE"/>
    <property type="match status" value="1"/>
</dbReference>
<reference evidence="4" key="1">
    <citation type="submission" date="2020-10" db="EMBL/GenBank/DDBJ databases">
        <authorList>
            <person name="Gilroy R."/>
        </authorList>
    </citation>
    <scope>NUCLEOTIDE SEQUENCE</scope>
    <source>
        <strain evidence="4">2830</strain>
    </source>
</reference>
<protein>
    <submittedName>
        <fullName evidence="4">Cysteine hydrolase</fullName>
    </submittedName>
</protein>
<reference evidence="4" key="2">
    <citation type="journal article" date="2021" name="PeerJ">
        <title>Extensive microbial diversity within the chicken gut microbiome revealed by metagenomics and culture.</title>
        <authorList>
            <person name="Gilroy R."/>
            <person name="Ravi A."/>
            <person name="Getino M."/>
            <person name="Pursley I."/>
            <person name="Horton D.L."/>
            <person name="Alikhan N.F."/>
            <person name="Baker D."/>
            <person name="Gharbi K."/>
            <person name="Hall N."/>
            <person name="Watson M."/>
            <person name="Adriaenssens E.M."/>
            <person name="Foster-Nyarko E."/>
            <person name="Jarju S."/>
            <person name="Secka A."/>
            <person name="Antonio M."/>
            <person name="Oren A."/>
            <person name="Chaudhuri R.R."/>
            <person name="La Ragione R."/>
            <person name="Hildebrand F."/>
            <person name="Pallen M.J."/>
        </authorList>
    </citation>
    <scope>NUCLEOTIDE SEQUENCE</scope>
    <source>
        <strain evidence="4">2830</strain>
    </source>
</reference>
<dbReference type="InterPro" id="IPR050272">
    <property type="entry name" value="Isochorismatase-like_hydrls"/>
</dbReference>
<feature type="domain" description="Isochorismatase-like" evidence="3">
    <location>
        <begin position="4"/>
        <end position="171"/>
    </location>
</feature>
<dbReference type="InterPro" id="IPR000868">
    <property type="entry name" value="Isochorismatase-like_dom"/>
</dbReference>
<keyword evidence="2 4" id="KW-0378">Hydrolase</keyword>
<dbReference type="GO" id="GO:0016787">
    <property type="term" value="F:hydrolase activity"/>
    <property type="evidence" value="ECO:0007669"/>
    <property type="project" value="UniProtKB-KW"/>
</dbReference>
<dbReference type="AlphaFoldDB" id="A0A9D1KZG5"/>
<dbReference type="Gene3D" id="3.40.50.850">
    <property type="entry name" value="Isochorismatase-like"/>
    <property type="match status" value="1"/>
</dbReference>
<gene>
    <name evidence="4" type="ORF">IAB00_04850</name>
</gene>
<comment type="similarity">
    <text evidence="1">Belongs to the isochorismatase family.</text>
</comment>
<accession>A0A9D1KZG5</accession>
<dbReference type="SUPFAM" id="SSF52499">
    <property type="entry name" value="Isochorismatase-like hydrolases"/>
    <property type="match status" value="1"/>
</dbReference>
<proteinExistence type="inferred from homology"/>
<dbReference type="Pfam" id="PF00857">
    <property type="entry name" value="Isochorismatase"/>
    <property type="match status" value="1"/>
</dbReference>
<organism evidence="4 5">
    <name type="scientific">Candidatus Avidehalobacter gallistercoris</name>
    <dbReference type="NCBI Taxonomy" id="2840694"/>
    <lineage>
        <taxon>Bacteria</taxon>
        <taxon>Bacillati</taxon>
        <taxon>Bacillota</taxon>
        <taxon>Clostridia</taxon>
        <taxon>Eubacteriales</taxon>
        <taxon>Peptococcaceae</taxon>
        <taxon>Peptococcaceae incertae sedis</taxon>
        <taxon>Candidatus Avidehalobacter</taxon>
    </lineage>
</organism>
<evidence type="ECO:0000313" key="4">
    <source>
        <dbReference type="EMBL" id="HIU10560.1"/>
    </source>
</evidence>
<dbReference type="PANTHER" id="PTHR43540">
    <property type="entry name" value="PEROXYUREIDOACRYLATE/UREIDOACRYLATE AMIDOHYDROLASE-RELATED"/>
    <property type="match status" value="1"/>
</dbReference>
<evidence type="ECO:0000259" key="3">
    <source>
        <dbReference type="Pfam" id="PF00857"/>
    </source>
</evidence>
<dbReference type="Proteomes" id="UP000824124">
    <property type="component" value="Unassembled WGS sequence"/>
</dbReference>
<dbReference type="EMBL" id="DVMH01000024">
    <property type="protein sequence ID" value="HIU10560.1"/>
    <property type="molecule type" value="Genomic_DNA"/>
</dbReference>
<name>A0A9D1KZG5_9FIRM</name>
<evidence type="ECO:0000256" key="1">
    <source>
        <dbReference type="ARBA" id="ARBA00006336"/>
    </source>
</evidence>
<sequence length="173" mass="18817">MKKLLIVVDYQKDFVDGSLGFAGAEKLDKIIAAKVKAYQKAGNDVVVTLDTHGSDYLMTQEGTNLPTPHCLRNSEGWRVYGKTGQVVEDCRAFEKPGFGSLGLLSYLCEHRYGQIELCGLVSNICVLTNAVLAKTAQPEAEIIVDSHATASFDSNLHEQAMNVLAGLQVTVLR</sequence>
<evidence type="ECO:0000313" key="5">
    <source>
        <dbReference type="Proteomes" id="UP000824124"/>
    </source>
</evidence>
<comment type="caution">
    <text evidence="4">The sequence shown here is derived from an EMBL/GenBank/DDBJ whole genome shotgun (WGS) entry which is preliminary data.</text>
</comment>
<dbReference type="CDD" id="cd00431">
    <property type="entry name" value="cysteine_hydrolases"/>
    <property type="match status" value="1"/>
</dbReference>
<dbReference type="InterPro" id="IPR036380">
    <property type="entry name" value="Isochorismatase-like_sf"/>
</dbReference>